<feature type="region of interest" description="Disordered" evidence="1">
    <location>
        <begin position="581"/>
        <end position="600"/>
    </location>
</feature>
<evidence type="ECO:0000256" key="1">
    <source>
        <dbReference type="SAM" id="MobiDB-lite"/>
    </source>
</evidence>
<reference evidence="3 5" key="2">
    <citation type="submission" date="2015-07" db="EMBL/GenBank/DDBJ databases">
        <title>Whole genome sequence of Ardenticatena maritima DSM 23922.</title>
        <authorList>
            <person name="Hemp J."/>
            <person name="Ward L.M."/>
            <person name="Pace L.A."/>
            <person name="Fischer W.W."/>
        </authorList>
    </citation>
    <scope>NUCLEOTIDE SEQUENCE [LARGE SCALE GENOMIC DNA]</scope>
    <source>
        <strain evidence="3 5">110S</strain>
    </source>
</reference>
<evidence type="ECO:0000313" key="2">
    <source>
        <dbReference type="EMBL" id="GAP61675.1"/>
    </source>
</evidence>
<dbReference type="OrthoDB" id="137710at2"/>
<evidence type="ECO:0000313" key="4">
    <source>
        <dbReference type="Proteomes" id="UP000037784"/>
    </source>
</evidence>
<organism evidence="2 4">
    <name type="scientific">Ardenticatena maritima</name>
    <dbReference type="NCBI Taxonomy" id="872965"/>
    <lineage>
        <taxon>Bacteria</taxon>
        <taxon>Bacillati</taxon>
        <taxon>Chloroflexota</taxon>
        <taxon>Ardenticatenia</taxon>
        <taxon>Ardenticatenales</taxon>
        <taxon>Ardenticatenaceae</taxon>
        <taxon>Ardenticatena</taxon>
    </lineage>
</organism>
<dbReference type="EMBL" id="LGKN01000005">
    <property type="protein sequence ID" value="KPL87621.1"/>
    <property type="molecule type" value="Genomic_DNA"/>
</dbReference>
<reference evidence="2 4" key="1">
    <citation type="journal article" date="2015" name="Genome Announc.">
        <title>Draft Genome Sequence of a Heterotrophic Facultative Anaerobic Thermophilic Bacterium, Ardenticatena maritima Strain 110ST.</title>
        <authorList>
            <person name="Kawaichi S."/>
            <person name="Yoshida T."/>
            <person name="Sako Y."/>
            <person name="Nakamura R."/>
        </authorList>
    </citation>
    <scope>NUCLEOTIDE SEQUENCE [LARGE SCALE GENOMIC DNA]</scope>
    <source>
        <strain evidence="2 4">110S</strain>
    </source>
</reference>
<protein>
    <recommendedName>
        <fullName evidence="6">Type I-B CRISPR-associated protein Cas8b1/Cst1</fullName>
    </recommendedName>
</protein>
<evidence type="ECO:0000313" key="3">
    <source>
        <dbReference type="EMBL" id="KPL87621.1"/>
    </source>
</evidence>
<gene>
    <name evidence="2" type="ORF">ARMA_0098</name>
    <name evidence="3" type="ORF">SE16_08320</name>
</gene>
<dbReference type="PATRIC" id="fig|872965.6.peg.1705"/>
<proteinExistence type="predicted"/>
<dbReference type="AlphaFoldDB" id="A0A0M8K4X8"/>
<dbReference type="RefSeq" id="WP_054491626.1">
    <property type="nucleotide sequence ID" value="NZ_BBZA01000004.1"/>
</dbReference>
<dbReference type="EMBL" id="BBZA01000004">
    <property type="protein sequence ID" value="GAP61675.1"/>
    <property type="molecule type" value="Genomic_DNA"/>
</dbReference>
<accession>A0A0M8K4X8</accession>
<reference evidence="4" key="3">
    <citation type="submission" date="2015-08" db="EMBL/GenBank/DDBJ databases">
        <title>Draft Genome Sequence of a Heterotrophic Facultative Anaerobic Bacterium Ardenticatena maritima Strain 110S.</title>
        <authorList>
            <person name="Kawaichi S."/>
            <person name="Yoshida T."/>
            <person name="Sako Y."/>
            <person name="Nakamura R."/>
        </authorList>
    </citation>
    <scope>NUCLEOTIDE SEQUENCE [LARGE SCALE GENOMIC DNA]</scope>
    <source>
        <strain evidence="4">110S</strain>
    </source>
</reference>
<feature type="region of interest" description="Disordered" evidence="1">
    <location>
        <begin position="110"/>
        <end position="130"/>
    </location>
</feature>
<dbReference type="Proteomes" id="UP000050502">
    <property type="component" value="Unassembled WGS sequence"/>
</dbReference>
<evidence type="ECO:0008006" key="6">
    <source>
        <dbReference type="Google" id="ProtNLM"/>
    </source>
</evidence>
<feature type="compositionally biased region" description="Basic and acidic residues" evidence="1">
    <location>
        <begin position="118"/>
        <end position="130"/>
    </location>
</feature>
<comment type="caution">
    <text evidence="2">The sequence shown here is derived from an EMBL/GenBank/DDBJ whole genome shotgun (WGS) entry which is preliminary data.</text>
</comment>
<sequence length="600" mass="70080">MTLRVPKTSQTYADALLALGLARLVDRWLSQVQGWRDLFVVDAGAYYEIRVVDRREQIFPLPDPMQARYFASIARYIKSKHFAELPEERFPSRDVDKVWERVRTYANSRSSLSKKGVKGTEAEQQQLKDNEPPPEWQIVAWLGTRQMQALPTYNKIVAAWARLEQHFPQYLQAFLSLATQAEDAESVYKEWRRLAKEDGVPNTVTASQLLNPHQGKGQNQPKIASLQPSNMSNPWPIEYLKAAGLWEITFPRQTSDTKDWKVYVLAPRRIWIRDLRRVYARFARTLWRERRQDTTSLKTDITSILLFYQTWLDYSLEHANDPNVPTNPTTVVHGFYTVQFKMMSRNAYTMLNQSFLHLPEWGKDIKTQEDVQSWKHLLQEHLNVVHSIDERHSGGYDLLKEYRDFVAGGKWEAFFNFTRGYAHYLMQRLAQNQYAVQFTTNNLRRLLMTGPKRFSQILETPGFQEIAYAIRHSTVIPQFWKAQYKRQKTNEPPLYEVRYGLAAELQRKATVAEEFITALMNFLQSYNQENAQKLESTGKQRRKDVRTTAIDEIVHLIDEYGSEVVANLLIAYGYAREPRENVEETGEAPVLEENVEEHAE</sequence>
<dbReference type="InParanoid" id="A0A0M8K4X8"/>
<dbReference type="Proteomes" id="UP000037784">
    <property type="component" value="Unassembled WGS sequence"/>
</dbReference>
<dbReference type="STRING" id="872965.SE16_08320"/>
<keyword evidence="4" id="KW-1185">Reference proteome</keyword>
<name>A0A0M8K4X8_9CHLR</name>
<evidence type="ECO:0000313" key="5">
    <source>
        <dbReference type="Proteomes" id="UP000050502"/>
    </source>
</evidence>